<keyword evidence="15" id="KW-1185">Reference proteome</keyword>
<dbReference type="PROSITE" id="PS51007">
    <property type="entry name" value="CYTC"/>
    <property type="match status" value="1"/>
</dbReference>
<dbReference type="GO" id="GO:0009055">
    <property type="term" value="F:electron transfer activity"/>
    <property type="evidence" value="ECO:0007669"/>
    <property type="project" value="InterPro"/>
</dbReference>
<evidence type="ECO:0000256" key="4">
    <source>
        <dbReference type="ARBA" id="ARBA00022617"/>
    </source>
</evidence>
<evidence type="ECO:0000256" key="5">
    <source>
        <dbReference type="ARBA" id="ARBA00022692"/>
    </source>
</evidence>
<evidence type="ECO:0000256" key="3">
    <source>
        <dbReference type="ARBA" id="ARBA00022475"/>
    </source>
</evidence>
<evidence type="ECO:0000256" key="6">
    <source>
        <dbReference type="ARBA" id="ARBA00022723"/>
    </source>
</evidence>
<keyword evidence="5 12" id="KW-0812">Transmembrane</keyword>
<keyword evidence="9 11" id="KW-0408">Iron</keyword>
<keyword evidence="6 11" id="KW-0479">Metal-binding</keyword>
<evidence type="ECO:0000256" key="9">
    <source>
        <dbReference type="ARBA" id="ARBA00023004"/>
    </source>
</evidence>
<evidence type="ECO:0000256" key="12">
    <source>
        <dbReference type="SAM" id="Phobius"/>
    </source>
</evidence>
<evidence type="ECO:0000256" key="8">
    <source>
        <dbReference type="ARBA" id="ARBA00022989"/>
    </source>
</evidence>
<comment type="subcellular location">
    <subcellularLocation>
        <location evidence="1">Cell membrane</location>
        <topology evidence="1">Single-pass membrane protein</topology>
    </subcellularLocation>
</comment>
<comment type="caution">
    <text evidence="14">The sequence shown here is derived from an EMBL/GenBank/DDBJ whole genome shotgun (WGS) entry which is preliminary data.</text>
</comment>
<dbReference type="Proteomes" id="UP000476030">
    <property type="component" value="Unassembled WGS sequence"/>
</dbReference>
<dbReference type="Gene3D" id="1.10.760.10">
    <property type="entry name" value="Cytochrome c-like domain"/>
    <property type="match status" value="1"/>
</dbReference>
<dbReference type="FunFam" id="1.10.760.10:FF:000026">
    <property type="entry name" value="Cytochrome C, membrane-bound"/>
    <property type="match status" value="1"/>
</dbReference>
<feature type="domain" description="Cytochrome c" evidence="13">
    <location>
        <begin position="71"/>
        <end position="171"/>
    </location>
</feature>
<evidence type="ECO:0000256" key="11">
    <source>
        <dbReference type="PROSITE-ProRule" id="PRU00433"/>
    </source>
</evidence>
<keyword evidence="8 12" id="KW-1133">Transmembrane helix</keyword>
<dbReference type="GO" id="GO:0005886">
    <property type="term" value="C:plasma membrane"/>
    <property type="evidence" value="ECO:0007669"/>
    <property type="project" value="UniProtKB-SubCell"/>
</dbReference>
<accession>A0A6L8W4F9</accession>
<dbReference type="Pfam" id="PF00034">
    <property type="entry name" value="Cytochrom_C"/>
    <property type="match status" value="1"/>
</dbReference>
<dbReference type="InterPro" id="IPR002327">
    <property type="entry name" value="Cyt_c_1A/1B"/>
</dbReference>
<feature type="transmembrane region" description="Helical" evidence="12">
    <location>
        <begin position="9"/>
        <end position="31"/>
    </location>
</feature>
<evidence type="ECO:0000256" key="7">
    <source>
        <dbReference type="ARBA" id="ARBA00022982"/>
    </source>
</evidence>
<keyword evidence="4 11" id="KW-0349">Heme</keyword>
<organism evidence="14 15">
    <name type="scientific">Sneathiella litorea</name>
    <dbReference type="NCBI Taxonomy" id="2606216"/>
    <lineage>
        <taxon>Bacteria</taxon>
        <taxon>Pseudomonadati</taxon>
        <taxon>Pseudomonadota</taxon>
        <taxon>Alphaproteobacteria</taxon>
        <taxon>Sneathiellales</taxon>
        <taxon>Sneathiellaceae</taxon>
        <taxon>Sneathiella</taxon>
    </lineage>
</organism>
<dbReference type="GO" id="GO:0046872">
    <property type="term" value="F:metal ion binding"/>
    <property type="evidence" value="ECO:0007669"/>
    <property type="project" value="UniProtKB-KW"/>
</dbReference>
<dbReference type="RefSeq" id="WP_161313852.1">
    <property type="nucleotide sequence ID" value="NZ_WTUW01000001.1"/>
</dbReference>
<keyword evidence="10 12" id="KW-0472">Membrane</keyword>
<keyword evidence="7" id="KW-0249">Electron transport</keyword>
<dbReference type="EMBL" id="WTUW01000001">
    <property type="protein sequence ID" value="MZR29374.1"/>
    <property type="molecule type" value="Genomic_DNA"/>
</dbReference>
<keyword evidence="3" id="KW-1003">Cell membrane</keyword>
<protein>
    <submittedName>
        <fullName evidence="14">C-type cytochrome</fullName>
    </submittedName>
</protein>
<evidence type="ECO:0000259" key="13">
    <source>
        <dbReference type="PROSITE" id="PS51007"/>
    </source>
</evidence>
<proteinExistence type="predicted"/>
<evidence type="ECO:0000256" key="2">
    <source>
        <dbReference type="ARBA" id="ARBA00022448"/>
    </source>
</evidence>
<dbReference type="PRINTS" id="PR00604">
    <property type="entry name" value="CYTCHRMECIAB"/>
</dbReference>
<evidence type="ECO:0000313" key="15">
    <source>
        <dbReference type="Proteomes" id="UP000476030"/>
    </source>
</evidence>
<dbReference type="InterPro" id="IPR009056">
    <property type="entry name" value="Cyt_c-like_dom"/>
</dbReference>
<dbReference type="GO" id="GO:0020037">
    <property type="term" value="F:heme binding"/>
    <property type="evidence" value="ECO:0007669"/>
    <property type="project" value="InterPro"/>
</dbReference>
<dbReference type="InterPro" id="IPR036909">
    <property type="entry name" value="Cyt_c-like_dom_sf"/>
</dbReference>
<keyword evidence="2" id="KW-0813">Transport</keyword>
<reference evidence="14 15" key="1">
    <citation type="submission" date="2019-12" db="EMBL/GenBank/DDBJ databases">
        <title>Snethiella sp. nov. sp. isolated from sea sand.</title>
        <authorList>
            <person name="Kim J."/>
            <person name="Jeong S.E."/>
            <person name="Jung H.S."/>
            <person name="Jeon C.O."/>
        </authorList>
    </citation>
    <scope>NUCLEOTIDE SEQUENCE [LARGE SCALE GENOMIC DNA]</scope>
    <source>
        <strain evidence="14 15">DP05</strain>
    </source>
</reference>
<evidence type="ECO:0000313" key="14">
    <source>
        <dbReference type="EMBL" id="MZR29374.1"/>
    </source>
</evidence>
<dbReference type="SUPFAM" id="SSF46626">
    <property type="entry name" value="Cytochrome c"/>
    <property type="match status" value="1"/>
</dbReference>
<dbReference type="AlphaFoldDB" id="A0A6L8W4F9"/>
<sequence>MNTFEFNKIAAAVLAGVLIIMVINEIATLAIDPTYPEETAYAIDTGSVESSEVASKDEVVGPSIGVLLASADPAKGEAIFKKCSACHTVEQGGPNKIGPNLYGILNNPKGAHEGFSYSSALVEKGGNWGYEDLNLFLTKPRDFINGTKMSFAGLKKDQDRADLIAYLRTLGKSDVPLPPAE</sequence>
<dbReference type="PANTHER" id="PTHR11961">
    <property type="entry name" value="CYTOCHROME C"/>
    <property type="match status" value="1"/>
</dbReference>
<evidence type="ECO:0000256" key="1">
    <source>
        <dbReference type="ARBA" id="ARBA00004162"/>
    </source>
</evidence>
<evidence type="ECO:0000256" key="10">
    <source>
        <dbReference type="ARBA" id="ARBA00023136"/>
    </source>
</evidence>
<gene>
    <name evidence="14" type="ORF">GQE98_01880</name>
</gene>
<name>A0A6L8W4F9_9PROT</name>